<dbReference type="InterPro" id="IPR012726">
    <property type="entry name" value="ThiH"/>
</dbReference>
<evidence type="ECO:0000256" key="3">
    <source>
        <dbReference type="ARBA" id="ARBA00022691"/>
    </source>
</evidence>
<dbReference type="InterPro" id="IPR010722">
    <property type="entry name" value="BATS_dom"/>
</dbReference>
<dbReference type="PROSITE" id="PS51918">
    <property type="entry name" value="RADICAL_SAM"/>
    <property type="match status" value="1"/>
</dbReference>
<evidence type="ECO:0000259" key="8">
    <source>
        <dbReference type="PROSITE" id="PS51918"/>
    </source>
</evidence>
<feature type="domain" description="Radical SAM core" evidence="8">
    <location>
        <begin position="61"/>
        <end position="290"/>
    </location>
</feature>
<dbReference type="InterPro" id="IPR034428">
    <property type="entry name" value="ThiH/NoCL/HydG-like"/>
</dbReference>
<evidence type="ECO:0000256" key="5">
    <source>
        <dbReference type="ARBA" id="ARBA00023004"/>
    </source>
</evidence>
<sequence>MFSENIEKIIAYVNSARKNKYNINLNKEFFSVNDIYGLLQNNDLRTMAKKVIKNNRKFFGDVIFLYAPLYISNYCINGCTYCGFKASNKIHRLKLSYKEIEQEALYLNHEGIDHVLILTGEDPVNSNFEYLYNTIKILKNFFKEISIETYSLTREKYEKLVTAGLVGVTLYQETYSPEKYREVHLFGPKKDFKKRLNTVEEAIKAGVREINIGALLGLYEPEFEIIMMAYHMDYLLKNYPNVEYSISFPRIRTAFNVKDKFYSISDKKLIHYILALKLIFPRVHINISTRESIKFRNAILGIATKMSAGSTTNVGGYTLYKDSTKQFEIEDTRTVKEFMNYIKTRNYNPTTVNWF</sequence>
<dbReference type="InterPro" id="IPR013785">
    <property type="entry name" value="Aldolase_TIM"/>
</dbReference>
<dbReference type="RefSeq" id="WP_014296377.1">
    <property type="nucleotide sequence ID" value="NC_016751.1"/>
</dbReference>
<dbReference type="PANTHER" id="PTHR43583">
    <property type="entry name" value="2-IMINOACETATE SYNTHASE"/>
    <property type="match status" value="1"/>
</dbReference>
<dbReference type="GO" id="GO:0003824">
    <property type="term" value="F:catalytic activity"/>
    <property type="evidence" value="ECO:0007669"/>
    <property type="project" value="InterPro"/>
</dbReference>
<proteinExistence type="predicted"/>
<dbReference type="KEGG" id="mpz:Marpi_0889"/>
<dbReference type="EMBL" id="CP003257">
    <property type="protein sequence ID" value="AEX85305.1"/>
    <property type="molecule type" value="Genomic_DNA"/>
</dbReference>
<organism evidence="9 10">
    <name type="scientific">Marinitoga piezophila (strain DSM 14283 / JCM 11233 / KA3)</name>
    <dbReference type="NCBI Taxonomy" id="443254"/>
    <lineage>
        <taxon>Bacteria</taxon>
        <taxon>Thermotogati</taxon>
        <taxon>Thermotogota</taxon>
        <taxon>Thermotogae</taxon>
        <taxon>Petrotogales</taxon>
        <taxon>Petrotogaceae</taxon>
        <taxon>Marinitoga</taxon>
    </lineage>
</organism>
<keyword evidence="3" id="KW-0949">S-adenosyl-L-methionine</keyword>
<evidence type="ECO:0000256" key="7">
    <source>
        <dbReference type="ARBA" id="ARBA00034078"/>
    </source>
</evidence>
<dbReference type="Proteomes" id="UP000007161">
    <property type="component" value="Chromosome"/>
</dbReference>
<dbReference type="HOGENOM" id="CLU_046249_1_0_0"/>
<dbReference type="Pfam" id="PF06968">
    <property type="entry name" value="BATS"/>
    <property type="match status" value="1"/>
</dbReference>
<name>H2J7B3_MARPK</name>
<comment type="cofactor">
    <cofactor evidence="1">
        <name>[4Fe-4S] cluster</name>
        <dbReference type="ChEBI" id="CHEBI:49883"/>
    </cofactor>
</comment>
<dbReference type="SFLD" id="SFLDF00301">
    <property type="entry name" value="2-iminoacetate_synthase_(ThiH)"/>
    <property type="match status" value="1"/>
</dbReference>
<dbReference type="Pfam" id="PF04055">
    <property type="entry name" value="Radical_SAM"/>
    <property type="match status" value="1"/>
</dbReference>
<dbReference type="CDD" id="cd01335">
    <property type="entry name" value="Radical_SAM"/>
    <property type="match status" value="1"/>
</dbReference>
<dbReference type="OrthoDB" id="9801120at2"/>
<dbReference type="Gene3D" id="3.20.20.70">
    <property type="entry name" value="Aldolase class I"/>
    <property type="match status" value="1"/>
</dbReference>
<dbReference type="STRING" id="443254.Marpi_0889"/>
<dbReference type="SMART" id="SM00729">
    <property type="entry name" value="Elp3"/>
    <property type="match status" value="1"/>
</dbReference>
<dbReference type="PANTHER" id="PTHR43583:SF1">
    <property type="entry name" value="2-IMINOACETATE SYNTHASE"/>
    <property type="match status" value="1"/>
</dbReference>
<dbReference type="SFLD" id="SFLDG01060">
    <property type="entry name" value="BATS_domain_containing"/>
    <property type="match status" value="1"/>
</dbReference>
<evidence type="ECO:0000313" key="10">
    <source>
        <dbReference type="Proteomes" id="UP000007161"/>
    </source>
</evidence>
<dbReference type="SFLD" id="SFLDG01081">
    <property type="entry name" value="cleavage_of_the_Ca-Cb_bond_in"/>
    <property type="match status" value="1"/>
</dbReference>
<dbReference type="eggNOG" id="COG0502">
    <property type="taxonomic scope" value="Bacteria"/>
</dbReference>
<dbReference type="SFLD" id="SFLDS00029">
    <property type="entry name" value="Radical_SAM"/>
    <property type="match status" value="1"/>
</dbReference>
<keyword evidence="5" id="KW-0408">Iron</keyword>
<accession>H2J7B3</accession>
<dbReference type="SUPFAM" id="SSF102114">
    <property type="entry name" value="Radical SAM enzymes"/>
    <property type="match status" value="1"/>
</dbReference>
<dbReference type="InterPro" id="IPR006638">
    <property type="entry name" value="Elp3/MiaA/NifB-like_rSAM"/>
</dbReference>
<evidence type="ECO:0000256" key="6">
    <source>
        <dbReference type="ARBA" id="ARBA00023014"/>
    </source>
</evidence>
<keyword evidence="10" id="KW-1185">Reference proteome</keyword>
<dbReference type="NCBIfam" id="TIGR02351">
    <property type="entry name" value="thiH"/>
    <property type="match status" value="1"/>
</dbReference>
<protein>
    <submittedName>
        <fullName evidence="9">Thiamine biosynthesis protein ThiH-like enzyme</fullName>
    </submittedName>
</protein>
<reference evidence="10" key="2">
    <citation type="submission" date="2012-01" db="EMBL/GenBank/DDBJ databases">
        <title>Complete sequence of chromosome of Marinitoga piezophila KA3.</title>
        <authorList>
            <person name="Lucas S."/>
            <person name="Han J."/>
            <person name="Lapidus A."/>
            <person name="Cheng J.-F."/>
            <person name="Goodwin L."/>
            <person name="Pitluck S."/>
            <person name="Peters L."/>
            <person name="Mikhailova N."/>
            <person name="Teshima H."/>
            <person name="Detter J.C."/>
            <person name="Han C."/>
            <person name="Tapia R."/>
            <person name="Land M."/>
            <person name="Hauser L."/>
            <person name="Kyrpides N."/>
            <person name="Ivanova N."/>
            <person name="Pagani I."/>
            <person name="Jebbar M."/>
            <person name="Vannier P."/>
            <person name="Oger P."/>
            <person name="Cario A."/>
            <person name="Bartlett D."/>
            <person name="Noll K.M."/>
            <person name="Woyke T."/>
        </authorList>
    </citation>
    <scope>NUCLEOTIDE SEQUENCE [LARGE SCALE GENOMIC DNA]</scope>
    <source>
        <strain evidence="10">DSM 14283 / JCM 11233 / KA3</strain>
    </source>
</reference>
<comment type="cofactor">
    <cofactor evidence="7">
        <name>[2Fe-2S] cluster</name>
        <dbReference type="ChEBI" id="CHEBI:190135"/>
    </cofactor>
</comment>
<dbReference type="GO" id="GO:0051539">
    <property type="term" value="F:4 iron, 4 sulfur cluster binding"/>
    <property type="evidence" value="ECO:0007669"/>
    <property type="project" value="UniProtKB-KW"/>
</dbReference>
<keyword evidence="4" id="KW-0479">Metal-binding</keyword>
<dbReference type="GO" id="GO:0005506">
    <property type="term" value="F:iron ion binding"/>
    <property type="evidence" value="ECO:0007669"/>
    <property type="project" value="InterPro"/>
</dbReference>
<evidence type="ECO:0000256" key="1">
    <source>
        <dbReference type="ARBA" id="ARBA00001966"/>
    </source>
</evidence>
<dbReference type="AlphaFoldDB" id="H2J7B3"/>
<evidence type="ECO:0000256" key="2">
    <source>
        <dbReference type="ARBA" id="ARBA00022485"/>
    </source>
</evidence>
<dbReference type="SMART" id="SM00876">
    <property type="entry name" value="BATS"/>
    <property type="match status" value="1"/>
</dbReference>
<dbReference type="InterPro" id="IPR007197">
    <property type="entry name" value="rSAM"/>
</dbReference>
<reference evidence="9 10" key="1">
    <citation type="journal article" date="2012" name="J. Bacteriol.">
        <title>Complete Genome Sequence of the Thermophilic, Piezophilic, Heterotrophic Bacterium Marinitoga piezophila KA3.</title>
        <authorList>
            <person name="Lucas S."/>
            <person name="Han J."/>
            <person name="Lapidus A."/>
            <person name="Cheng J.F."/>
            <person name="Goodwin L.A."/>
            <person name="Pitluck S."/>
            <person name="Peters L."/>
            <person name="Mikhailova N."/>
            <person name="Teshima H."/>
            <person name="Detter J.C."/>
            <person name="Han C."/>
            <person name="Tapia R."/>
            <person name="Land M."/>
            <person name="Hauser L."/>
            <person name="Kyrpides N.C."/>
            <person name="Ivanova N."/>
            <person name="Pagani I."/>
            <person name="Vannier P."/>
            <person name="Oger P."/>
            <person name="Bartlett D.H."/>
            <person name="Noll K.M."/>
            <person name="Woyke T."/>
            <person name="Jebbar M."/>
        </authorList>
    </citation>
    <scope>NUCLEOTIDE SEQUENCE [LARGE SCALE GENOMIC DNA]</scope>
    <source>
        <strain evidence="10">DSM 14283 / JCM 11233 / KA3</strain>
    </source>
</reference>
<evidence type="ECO:0000313" key="9">
    <source>
        <dbReference type="EMBL" id="AEX85305.1"/>
    </source>
</evidence>
<keyword evidence="6" id="KW-0411">Iron-sulfur</keyword>
<gene>
    <name evidence="9" type="ordered locus">Marpi_0889</name>
</gene>
<evidence type="ECO:0000256" key="4">
    <source>
        <dbReference type="ARBA" id="ARBA00022723"/>
    </source>
</evidence>
<dbReference type="InterPro" id="IPR058240">
    <property type="entry name" value="rSAM_sf"/>
</dbReference>
<keyword evidence="2" id="KW-0004">4Fe-4S</keyword>
<dbReference type="GO" id="GO:0009228">
    <property type="term" value="P:thiamine biosynthetic process"/>
    <property type="evidence" value="ECO:0007669"/>
    <property type="project" value="InterPro"/>
</dbReference>